<feature type="domain" description="Radical SAM core" evidence="5">
    <location>
        <begin position="89"/>
        <end position="302"/>
    </location>
</feature>
<proteinExistence type="predicted"/>
<dbReference type="PANTHER" id="PTHR11228:SF7">
    <property type="entry name" value="PQQA PEPTIDE CYCLASE"/>
    <property type="match status" value="1"/>
</dbReference>
<keyword evidence="4" id="KW-0411">Iron-sulfur</keyword>
<evidence type="ECO:0000259" key="5">
    <source>
        <dbReference type="PROSITE" id="PS51918"/>
    </source>
</evidence>
<dbReference type="SFLD" id="SFLDS00029">
    <property type="entry name" value="Radical_SAM"/>
    <property type="match status" value="1"/>
</dbReference>
<dbReference type="GO" id="GO:0003824">
    <property type="term" value="F:catalytic activity"/>
    <property type="evidence" value="ECO:0007669"/>
    <property type="project" value="InterPro"/>
</dbReference>
<dbReference type="Pfam" id="PF04055">
    <property type="entry name" value="Radical_SAM"/>
    <property type="match status" value="1"/>
</dbReference>
<evidence type="ECO:0000313" key="7">
    <source>
        <dbReference type="Proteomes" id="UP000319335"/>
    </source>
</evidence>
<gene>
    <name evidence="6" type="ORF">FKV42_07305</name>
</gene>
<organism evidence="6 7">
    <name type="scientific">Methanolobus vulcani</name>
    <dbReference type="NCBI Taxonomy" id="38026"/>
    <lineage>
        <taxon>Archaea</taxon>
        <taxon>Methanobacteriati</taxon>
        <taxon>Methanobacteriota</taxon>
        <taxon>Stenosarchaea group</taxon>
        <taxon>Methanomicrobia</taxon>
        <taxon>Methanosarcinales</taxon>
        <taxon>Methanosarcinaceae</taxon>
        <taxon>Methanolobus</taxon>
    </lineage>
</organism>
<dbReference type="InterPro" id="IPR023885">
    <property type="entry name" value="4Fe4S-binding_SPASM_dom"/>
</dbReference>
<dbReference type="SMART" id="SM00729">
    <property type="entry name" value="Elp3"/>
    <property type="match status" value="1"/>
</dbReference>
<keyword evidence="7" id="KW-1185">Reference proteome</keyword>
<dbReference type="SFLD" id="SFLDG01386">
    <property type="entry name" value="main_SPASM_domain-containing"/>
    <property type="match status" value="1"/>
</dbReference>
<dbReference type="GO" id="GO:0006783">
    <property type="term" value="P:heme biosynthetic process"/>
    <property type="evidence" value="ECO:0007669"/>
    <property type="project" value="TreeGrafter"/>
</dbReference>
<dbReference type="AlphaFoldDB" id="A0A7Z8KMK9"/>
<keyword evidence="3" id="KW-0408">Iron</keyword>
<evidence type="ECO:0000256" key="4">
    <source>
        <dbReference type="ARBA" id="ARBA00023014"/>
    </source>
</evidence>
<dbReference type="RefSeq" id="WP_154809603.1">
    <property type="nucleotide sequence ID" value="NZ_VIAQ01000015.1"/>
</dbReference>
<dbReference type="PANTHER" id="PTHR11228">
    <property type="entry name" value="RADICAL SAM DOMAIN PROTEIN"/>
    <property type="match status" value="1"/>
</dbReference>
<keyword evidence="2" id="KW-0479">Metal-binding</keyword>
<evidence type="ECO:0000256" key="3">
    <source>
        <dbReference type="ARBA" id="ARBA00023004"/>
    </source>
</evidence>
<reference evidence="6 7" key="1">
    <citation type="submission" date="2019-06" db="EMBL/GenBank/DDBJ databases">
        <title>Draft genome sequence of Methanolobus vulcani B1d.</title>
        <authorList>
            <person name="Creighbaum A.J."/>
            <person name="Ticak T."/>
            <person name="Hariraju D."/>
            <person name="Arivett B.A."/>
            <person name="Ferguson D.J.Jr."/>
        </authorList>
    </citation>
    <scope>NUCLEOTIDE SEQUENCE [LARGE SCALE GENOMIC DNA]</scope>
    <source>
        <strain evidence="6 7">B1d</strain>
    </source>
</reference>
<dbReference type="Proteomes" id="UP000319335">
    <property type="component" value="Unassembled WGS sequence"/>
</dbReference>
<accession>A0A7Z8KMK9</accession>
<dbReference type="FunFam" id="3.20.20.70:FF:000352">
    <property type="entry name" value="Metallo cofactor biosynthesis protein"/>
    <property type="match status" value="1"/>
</dbReference>
<evidence type="ECO:0000313" key="6">
    <source>
        <dbReference type="EMBL" id="TQD24876.1"/>
    </source>
</evidence>
<evidence type="ECO:0000256" key="2">
    <source>
        <dbReference type="ARBA" id="ARBA00022723"/>
    </source>
</evidence>
<dbReference type="InterPro" id="IPR013785">
    <property type="entry name" value="Aldolase_TIM"/>
</dbReference>
<keyword evidence="1" id="KW-0949">S-adenosyl-L-methionine</keyword>
<dbReference type="GO" id="GO:0051536">
    <property type="term" value="F:iron-sulfur cluster binding"/>
    <property type="evidence" value="ECO:0007669"/>
    <property type="project" value="UniProtKB-KW"/>
</dbReference>
<dbReference type="PROSITE" id="PS51918">
    <property type="entry name" value="RADICAL_SAM"/>
    <property type="match status" value="1"/>
</dbReference>
<dbReference type="CDD" id="cd01335">
    <property type="entry name" value="Radical_SAM"/>
    <property type="match status" value="1"/>
</dbReference>
<dbReference type="InterPro" id="IPR058240">
    <property type="entry name" value="rSAM_sf"/>
</dbReference>
<dbReference type="SFLD" id="SFLDG01067">
    <property type="entry name" value="SPASM/twitch_domain_containing"/>
    <property type="match status" value="1"/>
</dbReference>
<name>A0A7Z8KMK9_9EURY</name>
<dbReference type="InterPro" id="IPR007197">
    <property type="entry name" value="rSAM"/>
</dbReference>
<dbReference type="InterPro" id="IPR006638">
    <property type="entry name" value="Elp3/MiaA/NifB-like_rSAM"/>
</dbReference>
<dbReference type="GO" id="GO:0046872">
    <property type="term" value="F:metal ion binding"/>
    <property type="evidence" value="ECO:0007669"/>
    <property type="project" value="UniProtKB-KW"/>
</dbReference>
<dbReference type="SUPFAM" id="SSF102114">
    <property type="entry name" value="Radical SAM enzymes"/>
    <property type="match status" value="1"/>
</dbReference>
<sequence length="382" mass="42919">MMKPKYYFYKNPVFKVYAQVENNRVRMKTSGIASSIMGSFVADMMEIFENTKPSKVENDKLIYSTWMPPIPSKAFDRLVSSQMKAMRGKYVPEQITISITEECPNRCLHCALPDTKNKARLDPDTVKSVIDQTIDLGTTLIIFDGGEPLLYNGLEDLISYVDQSHAIPGLFTSGVGMTPQRAESLKNAGLSMLSVSFDSANEEGHDYMRGRPGVFKEAVNALKNGLNAGLLVGIYVVLSPRNVDELDDFYELAKEIGVHELSFYEIVPTGRWEGHEKEVLSPDDIKKFDDFVKRASNAEGPRVFPIPQIIRKMGCFAGRKWLHVTPEGNVLPCACMPKPYGNIHEESLESIWKKIYTDPVFGTGPCLMRDSSFRINHLGLER</sequence>
<dbReference type="Pfam" id="PF13186">
    <property type="entry name" value="SPASM"/>
    <property type="match status" value="1"/>
</dbReference>
<dbReference type="OrthoDB" id="30736at2157"/>
<protein>
    <submittedName>
        <fullName evidence="6">Radical SAM protein</fullName>
    </submittedName>
</protein>
<dbReference type="EMBL" id="VIAQ01000015">
    <property type="protein sequence ID" value="TQD24876.1"/>
    <property type="molecule type" value="Genomic_DNA"/>
</dbReference>
<comment type="caution">
    <text evidence="6">The sequence shown here is derived from an EMBL/GenBank/DDBJ whole genome shotgun (WGS) entry which is preliminary data.</text>
</comment>
<dbReference type="InterPro" id="IPR050377">
    <property type="entry name" value="Radical_SAM_PqqE_MftC-like"/>
</dbReference>
<evidence type="ECO:0000256" key="1">
    <source>
        <dbReference type="ARBA" id="ARBA00022691"/>
    </source>
</evidence>
<dbReference type="Gene3D" id="3.20.20.70">
    <property type="entry name" value="Aldolase class I"/>
    <property type="match status" value="1"/>
</dbReference>